<feature type="coiled-coil region" evidence="2">
    <location>
        <begin position="192"/>
        <end position="247"/>
    </location>
</feature>
<comment type="caution">
    <text evidence="5">The sequence shown here is derived from an EMBL/GenBank/DDBJ whole genome shotgun (WGS) entry which is preliminary data.</text>
</comment>
<name>A0A7I8VTY7_9ANNE</name>
<keyword evidence="1 2" id="KW-0175">Coiled coil</keyword>
<dbReference type="EMBL" id="CAJFCJ010000009">
    <property type="protein sequence ID" value="CAD5119005.1"/>
    <property type="molecule type" value="Genomic_DNA"/>
</dbReference>
<evidence type="ECO:0000256" key="3">
    <source>
        <dbReference type="SAM" id="MobiDB-lite"/>
    </source>
</evidence>
<evidence type="ECO:0000313" key="5">
    <source>
        <dbReference type="EMBL" id="CAD5119005.1"/>
    </source>
</evidence>
<keyword evidence="6" id="KW-1185">Reference proteome</keyword>
<dbReference type="PANTHER" id="PTHR21694">
    <property type="entry name" value="COILED-COIL DOMAIN-CONTAINING PROTEIN 63"/>
    <property type="match status" value="1"/>
</dbReference>
<feature type="coiled-coil region" evidence="2">
    <location>
        <begin position="280"/>
        <end position="359"/>
    </location>
</feature>
<feature type="domain" description="ODAD1 central coiled coil region" evidence="4">
    <location>
        <begin position="199"/>
        <end position="479"/>
    </location>
</feature>
<evidence type="ECO:0000259" key="4">
    <source>
        <dbReference type="Pfam" id="PF21773"/>
    </source>
</evidence>
<feature type="compositionally biased region" description="Basic residues" evidence="3">
    <location>
        <begin position="608"/>
        <end position="620"/>
    </location>
</feature>
<proteinExistence type="predicted"/>
<evidence type="ECO:0000256" key="2">
    <source>
        <dbReference type="SAM" id="Coils"/>
    </source>
</evidence>
<evidence type="ECO:0000313" key="6">
    <source>
        <dbReference type="Proteomes" id="UP000549394"/>
    </source>
</evidence>
<organism evidence="5 6">
    <name type="scientific">Dimorphilus gyrociliatus</name>
    <dbReference type="NCBI Taxonomy" id="2664684"/>
    <lineage>
        <taxon>Eukaryota</taxon>
        <taxon>Metazoa</taxon>
        <taxon>Spiralia</taxon>
        <taxon>Lophotrochozoa</taxon>
        <taxon>Annelida</taxon>
        <taxon>Polychaeta</taxon>
        <taxon>Polychaeta incertae sedis</taxon>
        <taxon>Dinophilidae</taxon>
        <taxon>Dimorphilus</taxon>
    </lineage>
</organism>
<dbReference type="InterPro" id="IPR049258">
    <property type="entry name" value="ODAD1_CC"/>
</dbReference>
<dbReference type="OrthoDB" id="6766775at2759"/>
<feature type="region of interest" description="Disordered" evidence="3">
    <location>
        <begin position="591"/>
        <end position="620"/>
    </location>
</feature>
<dbReference type="PANTHER" id="PTHR21694:SF18">
    <property type="entry name" value="COILED-COIL DOMAIN-CONTAINING PROTEIN 63"/>
    <property type="match status" value="1"/>
</dbReference>
<feature type="coiled-coil region" evidence="2">
    <location>
        <begin position="386"/>
        <end position="445"/>
    </location>
</feature>
<feature type="compositionally biased region" description="Polar residues" evidence="3">
    <location>
        <begin position="591"/>
        <end position="607"/>
    </location>
</feature>
<sequence>MIRSSLNTAGPKDVTSTKELERALDKLEQLESLGKKSKSEKEKQIDRLMSKSNKQEISDVDELIEGQALDDELYRLQQGYRRMIQCNQQVSKVYNAKQKRRIAALEQLEKEEVNLNIQSVLIQNKDNTNHQSGLSNKIMNLYDIIRELVTSILWEREKIDEMDYEYQVLEKSIQNRRKTGFGNSSRFDIEQMQKLELEAKTLKDRLHSIQVRFNKTLTRNREYREAIDNLQKKRKNYETIYTKLFNELEDCRSKMIEDMEESKIAFEQRDEYRVKIAALKERFEKDRYNHETELKDLQRIILHDEKMKNFMLTKNNDRESLKSIEEAKRKIQTAESEPMKNERELIQSYEDAFEQIRAVTNEDEIEVVIENYRGYEEKNFALFKLVEELHSEIEMLRQQATKYKLRKGLLNNEDTIVNFERKSNFEDLKKELSEINEEAEEVKRKFFSINTQFNDLKRHIENLLHVSECDRSILHEMLDSDDLKPSNVMIFLGILEQRVNEIISMAYYYEQKDLLHNPSKQSQFVVPIIARTVGKKQSAVIVPSISYTDLDKNLEFISSDEEVLAKSYDTKHNDIKMPISVENMRQKIASLTQKKTQLNKKSSQSPTRFRKKRKADKQSY</sequence>
<protein>
    <submittedName>
        <fullName evidence="5">DgyrCDS7660</fullName>
    </submittedName>
</protein>
<accession>A0A7I8VTY7</accession>
<evidence type="ECO:0000256" key="1">
    <source>
        <dbReference type="ARBA" id="ARBA00023054"/>
    </source>
</evidence>
<dbReference type="Pfam" id="PF21773">
    <property type="entry name" value="ODAD1_CC"/>
    <property type="match status" value="1"/>
</dbReference>
<dbReference type="Proteomes" id="UP000549394">
    <property type="component" value="Unassembled WGS sequence"/>
</dbReference>
<dbReference type="AlphaFoldDB" id="A0A7I8VTY7"/>
<gene>
    <name evidence="5" type="ORF">DGYR_LOCUS7302</name>
</gene>
<dbReference type="InterPro" id="IPR051876">
    <property type="entry name" value="ODA-DC/CCD"/>
</dbReference>
<reference evidence="5 6" key="1">
    <citation type="submission" date="2020-08" db="EMBL/GenBank/DDBJ databases">
        <authorList>
            <person name="Hejnol A."/>
        </authorList>
    </citation>
    <scope>NUCLEOTIDE SEQUENCE [LARGE SCALE GENOMIC DNA]</scope>
</reference>